<sequence>MDIVGLLMSKSRTGHTPVPLPTLYLFRLYLTPPELSNLHYKFGGGIVEKVFVSLSCHLKAVSHPSQPVSPKRHHPISSQSGLSPRPYKLHLWPQLTHCCTWLNGAED</sequence>
<keyword evidence="3" id="KW-1185">Reference proteome</keyword>
<evidence type="ECO:0000256" key="1">
    <source>
        <dbReference type="SAM" id="MobiDB-lite"/>
    </source>
</evidence>
<evidence type="ECO:0000313" key="3">
    <source>
        <dbReference type="Proteomes" id="UP001558613"/>
    </source>
</evidence>
<accession>A0ABR3L8Q1</accession>
<comment type="caution">
    <text evidence="2">The sequence shown here is derived from an EMBL/GenBank/DDBJ whole genome shotgun (WGS) entry which is preliminary data.</text>
</comment>
<name>A0ABR3L8Q1_9TELE</name>
<reference evidence="2 3" key="1">
    <citation type="submission" date="2023-09" db="EMBL/GenBank/DDBJ databases">
        <authorList>
            <person name="Wang M."/>
        </authorList>
    </citation>
    <scope>NUCLEOTIDE SEQUENCE [LARGE SCALE GENOMIC DNA]</scope>
    <source>
        <strain evidence="2">GT-2023</strain>
        <tissue evidence="2">Liver</tissue>
    </source>
</reference>
<gene>
    <name evidence="2" type="ORF">QQF64_020198</name>
</gene>
<organism evidence="2 3">
    <name type="scientific">Cirrhinus molitorella</name>
    <name type="common">mud carp</name>
    <dbReference type="NCBI Taxonomy" id="172907"/>
    <lineage>
        <taxon>Eukaryota</taxon>
        <taxon>Metazoa</taxon>
        <taxon>Chordata</taxon>
        <taxon>Craniata</taxon>
        <taxon>Vertebrata</taxon>
        <taxon>Euteleostomi</taxon>
        <taxon>Actinopterygii</taxon>
        <taxon>Neopterygii</taxon>
        <taxon>Teleostei</taxon>
        <taxon>Ostariophysi</taxon>
        <taxon>Cypriniformes</taxon>
        <taxon>Cyprinidae</taxon>
        <taxon>Labeoninae</taxon>
        <taxon>Labeonini</taxon>
        <taxon>Cirrhinus</taxon>
    </lineage>
</organism>
<feature type="region of interest" description="Disordered" evidence="1">
    <location>
        <begin position="62"/>
        <end position="81"/>
    </location>
</feature>
<protein>
    <submittedName>
        <fullName evidence="2">Uncharacterized protein</fullName>
    </submittedName>
</protein>
<proteinExistence type="predicted"/>
<dbReference type="Proteomes" id="UP001558613">
    <property type="component" value="Unassembled WGS sequence"/>
</dbReference>
<dbReference type="EMBL" id="JAYMGO010000023">
    <property type="protein sequence ID" value="KAL1249193.1"/>
    <property type="molecule type" value="Genomic_DNA"/>
</dbReference>
<evidence type="ECO:0000313" key="2">
    <source>
        <dbReference type="EMBL" id="KAL1249193.1"/>
    </source>
</evidence>